<dbReference type="AlphaFoldDB" id="A0A3D9KC82"/>
<evidence type="ECO:0000256" key="2">
    <source>
        <dbReference type="SAM" id="Phobius"/>
    </source>
</evidence>
<dbReference type="SUPFAM" id="SSF49373">
    <property type="entry name" value="Invasin/intimin cell-adhesion fragments"/>
    <property type="match status" value="1"/>
</dbReference>
<dbReference type="EMBL" id="QRDZ01000007">
    <property type="protein sequence ID" value="RED83903.1"/>
    <property type="molecule type" value="Genomic_DNA"/>
</dbReference>
<dbReference type="InterPro" id="IPR008964">
    <property type="entry name" value="Invasin/intimin_cell_adhesion"/>
</dbReference>
<keyword evidence="2" id="KW-0812">Transmembrane</keyword>
<sequence>MRSKGWIWLAVLVFAAVLVVIGLLENNREVVIRSSLETETLPADGKSVMKVRITVTNPDGTPRGGDELTLVRTEGYGQLKASRIKTNADGEASFDYYSYREGPFTPIVDNRIAITDISVGKIIGIKKKAFVDIPVVKPSGTDAEGEEDGGKPKPNKNGHIQLGGG</sequence>
<organism evidence="3 4">
    <name type="scientific">Cohnella phaseoli</name>
    <dbReference type="NCBI Taxonomy" id="456490"/>
    <lineage>
        <taxon>Bacteria</taxon>
        <taxon>Bacillati</taxon>
        <taxon>Bacillota</taxon>
        <taxon>Bacilli</taxon>
        <taxon>Bacillales</taxon>
        <taxon>Paenibacillaceae</taxon>
        <taxon>Cohnella</taxon>
    </lineage>
</organism>
<comment type="caution">
    <text evidence="3">The sequence shown here is derived from an EMBL/GenBank/DDBJ whole genome shotgun (WGS) entry which is preliminary data.</text>
</comment>
<gene>
    <name evidence="3" type="ORF">DFP98_1079</name>
</gene>
<dbReference type="Proteomes" id="UP000256977">
    <property type="component" value="Unassembled WGS sequence"/>
</dbReference>
<reference evidence="3 4" key="1">
    <citation type="submission" date="2018-07" db="EMBL/GenBank/DDBJ databases">
        <title>Genomic Encyclopedia of Type Strains, Phase III (KMG-III): the genomes of soil and plant-associated and newly described type strains.</title>
        <authorList>
            <person name="Whitman W."/>
        </authorList>
    </citation>
    <scope>NUCLEOTIDE SEQUENCE [LARGE SCALE GENOMIC DNA]</scope>
    <source>
        <strain evidence="3 4">CECT 7287</strain>
    </source>
</reference>
<name>A0A3D9KC82_9BACL</name>
<keyword evidence="2" id="KW-1133">Transmembrane helix</keyword>
<proteinExistence type="predicted"/>
<dbReference type="OrthoDB" id="9867346at2"/>
<accession>A0A3D9KC82</accession>
<keyword evidence="4" id="KW-1185">Reference proteome</keyword>
<dbReference type="InterPro" id="IPR013783">
    <property type="entry name" value="Ig-like_fold"/>
</dbReference>
<keyword evidence="2" id="KW-0472">Membrane</keyword>
<dbReference type="Gene3D" id="2.60.40.10">
    <property type="entry name" value="Immunoglobulins"/>
    <property type="match status" value="1"/>
</dbReference>
<feature type="region of interest" description="Disordered" evidence="1">
    <location>
        <begin position="137"/>
        <end position="165"/>
    </location>
</feature>
<protein>
    <submittedName>
        <fullName evidence="3">Uncharacterized protein</fullName>
    </submittedName>
</protein>
<evidence type="ECO:0000256" key="1">
    <source>
        <dbReference type="SAM" id="MobiDB-lite"/>
    </source>
</evidence>
<feature type="transmembrane region" description="Helical" evidence="2">
    <location>
        <begin position="6"/>
        <end position="24"/>
    </location>
</feature>
<evidence type="ECO:0000313" key="3">
    <source>
        <dbReference type="EMBL" id="RED83903.1"/>
    </source>
</evidence>
<dbReference type="RefSeq" id="WP_116060546.1">
    <property type="nucleotide sequence ID" value="NZ_QRDZ01000007.1"/>
</dbReference>
<evidence type="ECO:0000313" key="4">
    <source>
        <dbReference type="Proteomes" id="UP000256977"/>
    </source>
</evidence>